<dbReference type="SMART" id="SM00064">
    <property type="entry name" value="FYVE"/>
    <property type="match status" value="1"/>
</dbReference>
<dbReference type="GO" id="GO:0005096">
    <property type="term" value="F:GTPase activator activity"/>
    <property type="evidence" value="ECO:0007669"/>
    <property type="project" value="InterPro"/>
</dbReference>
<evidence type="ECO:0000256" key="2">
    <source>
        <dbReference type="ARBA" id="ARBA00004496"/>
    </source>
</evidence>
<evidence type="ECO:0000256" key="4">
    <source>
        <dbReference type="ARBA" id="ARBA00022448"/>
    </source>
</evidence>
<dbReference type="AlphaFoldDB" id="A0A7R9PMQ7"/>
<dbReference type="InterPro" id="IPR003914">
    <property type="entry name" value="Rabaptin"/>
</dbReference>
<dbReference type="InterPro" id="IPR018514">
    <property type="entry name" value="Rabaptin_CC"/>
</dbReference>
<dbReference type="CDD" id="cd15739">
    <property type="entry name" value="FYVE_RABE_unchar"/>
    <property type="match status" value="1"/>
</dbReference>
<dbReference type="Pfam" id="PF09311">
    <property type="entry name" value="Rab5-bind"/>
    <property type="match status" value="2"/>
</dbReference>
<dbReference type="FunFam" id="1.20.5.730:FF:000005">
    <property type="entry name" value="RABaptiN (Rab effector)"/>
    <property type="match status" value="1"/>
</dbReference>
<keyword evidence="4" id="KW-0813">Transport</keyword>
<dbReference type="Gene3D" id="1.20.5.730">
    <property type="entry name" value="Single helix bin"/>
    <property type="match status" value="1"/>
</dbReference>
<evidence type="ECO:0000256" key="12">
    <source>
        <dbReference type="ARBA" id="ARBA00022927"/>
    </source>
</evidence>
<keyword evidence="7" id="KW-0254">Endocytosis</keyword>
<dbReference type="PANTHER" id="PTHR31179">
    <property type="entry name" value="RAB GTPASE-BINDING EFFECTOR PROTEIN"/>
    <property type="match status" value="1"/>
</dbReference>
<organism evidence="18">
    <name type="scientific">Timema genevievae</name>
    <name type="common">Walking stick</name>
    <dbReference type="NCBI Taxonomy" id="629358"/>
    <lineage>
        <taxon>Eukaryota</taxon>
        <taxon>Metazoa</taxon>
        <taxon>Ecdysozoa</taxon>
        <taxon>Arthropoda</taxon>
        <taxon>Hexapoda</taxon>
        <taxon>Insecta</taxon>
        <taxon>Pterygota</taxon>
        <taxon>Neoptera</taxon>
        <taxon>Polyneoptera</taxon>
        <taxon>Phasmatodea</taxon>
        <taxon>Timematodea</taxon>
        <taxon>Timematoidea</taxon>
        <taxon>Timematidae</taxon>
        <taxon>Timema</taxon>
    </lineage>
</organism>
<evidence type="ECO:0000256" key="13">
    <source>
        <dbReference type="ARBA" id="ARBA00023054"/>
    </source>
</evidence>
<protein>
    <recommendedName>
        <fullName evidence="17">FYVE-type domain-containing protein</fullName>
    </recommendedName>
</protein>
<comment type="subcellular location">
    <subcellularLocation>
        <location evidence="2">Cytoplasm</location>
    </subcellularLocation>
    <subcellularLocation>
        <location evidence="1">Early endosome</location>
    </subcellularLocation>
</comment>
<keyword evidence="12" id="KW-0653">Protein transport</keyword>
<dbReference type="InterPro" id="IPR017455">
    <property type="entry name" value="Znf_FYVE-rel"/>
</dbReference>
<accession>A0A7R9PMQ7</accession>
<keyword evidence="9" id="KW-0967">Endosome</keyword>
<feature type="coiled-coil region" evidence="15">
    <location>
        <begin position="522"/>
        <end position="581"/>
    </location>
</feature>
<feature type="coiled-coil region" evidence="15">
    <location>
        <begin position="767"/>
        <end position="794"/>
    </location>
</feature>
<dbReference type="InterPro" id="IPR011011">
    <property type="entry name" value="Znf_FYVE_PHD"/>
</dbReference>
<gene>
    <name evidence="18" type="ORF">TGEB3V08_LOCUS6669</name>
</gene>
<name>A0A7R9PMQ7_TIMGE</name>
<evidence type="ECO:0000259" key="17">
    <source>
        <dbReference type="PROSITE" id="PS50178"/>
    </source>
</evidence>
<dbReference type="GO" id="GO:0006897">
    <property type="term" value="P:endocytosis"/>
    <property type="evidence" value="ECO:0007669"/>
    <property type="project" value="UniProtKB-KW"/>
</dbReference>
<keyword evidence="11" id="KW-0862">Zinc</keyword>
<evidence type="ECO:0000256" key="9">
    <source>
        <dbReference type="ARBA" id="ARBA00022753"/>
    </source>
</evidence>
<keyword evidence="6" id="KW-0597">Phosphoprotein</keyword>
<dbReference type="GO" id="GO:0008083">
    <property type="term" value="F:growth factor activity"/>
    <property type="evidence" value="ECO:0007669"/>
    <property type="project" value="InterPro"/>
</dbReference>
<evidence type="ECO:0000256" key="5">
    <source>
        <dbReference type="ARBA" id="ARBA00022490"/>
    </source>
</evidence>
<evidence type="ECO:0000256" key="16">
    <source>
        <dbReference type="SAM" id="MobiDB-lite"/>
    </source>
</evidence>
<feature type="compositionally biased region" description="Low complexity" evidence="16">
    <location>
        <begin position="413"/>
        <end position="425"/>
    </location>
</feature>
<evidence type="ECO:0000313" key="18">
    <source>
        <dbReference type="EMBL" id="CAD7597102.1"/>
    </source>
</evidence>
<feature type="compositionally biased region" description="Polar residues" evidence="16">
    <location>
        <begin position="381"/>
        <end position="392"/>
    </location>
</feature>
<evidence type="ECO:0000256" key="11">
    <source>
        <dbReference type="ARBA" id="ARBA00022833"/>
    </source>
</evidence>
<keyword evidence="10 14" id="KW-0863">Zinc-finger</keyword>
<proteinExistence type="inferred from homology"/>
<dbReference type="GO" id="GO:0015031">
    <property type="term" value="P:protein transport"/>
    <property type="evidence" value="ECO:0007669"/>
    <property type="project" value="UniProtKB-KW"/>
</dbReference>
<evidence type="ECO:0000256" key="15">
    <source>
        <dbReference type="SAM" id="Coils"/>
    </source>
</evidence>
<dbReference type="InterPro" id="IPR015390">
    <property type="entry name" value="Rabaptin_Rab5-bd_dom"/>
</dbReference>
<evidence type="ECO:0000256" key="8">
    <source>
        <dbReference type="ARBA" id="ARBA00022723"/>
    </source>
</evidence>
<feature type="region of interest" description="Disordered" evidence="16">
    <location>
        <begin position="1"/>
        <end position="22"/>
    </location>
</feature>
<dbReference type="InterPro" id="IPR000306">
    <property type="entry name" value="Znf_FYVE"/>
</dbReference>
<keyword evidence="8" id="KW-0479">Metal-binding</keyword>
<sequence>MENTDESQATLEEPLVPSMELQLVPGAEDLSRKVEEMLLEKDKILEEFGHQRAKMKELYLQKDEELKRALSEKERLVEEVTKLGADLDESRSQVLLEGFRKEECMEEEKRRYQEEISSLQQLVQVRRPVLYSMSSQMSCVVFHVQSDRHIEESSMSRARLESDLRHLQQENERLVVELQALHTPAFVPPVVPPPEQGGGPMLALTAVTKTLARKLGADTSTTAQDNLEDSMRKDYHTNMLSCMFQDYHINMLTCMFQHYHINMLICMFQDYHINMLTCMFKHHHINMLICMFQHYHINMLACMFQDYHTNMLSCMFQDYHINMLSCMFQDYHINMLTCMFQHYHINMLTCMFQDYHIKHAQEDAEVLRSLVIPLEEEIQVSSPVKPTTGSEVSQHRDQSPQRLSVSTKVNTRSLSANSLSSLNGSPDKTVKQDTDSYNRNEHPEPAEGCDMCSNYEAQLVRAQQCSRDMERQLGVSERTCERLREDLGKESTFRKEMEERWSQKKEEHKAQVAKGSQVWLQVAELKKQMLLAENEMRDLRNAFQLLHGEVLERLNSLSNQREQVQQQLVRLQEENDQLVGKHSVAAETLQNERIDFPDTVEELQELLLKCRDDLIRSKLASERLEEDVRTLQCENQLLRAQMDAEQAGRVSMEDNLSSELDNLKTELHQVKRECKVHQGSVENLQLTVTTHQETISDLKSRLDTTLRAKVSALLAVLEGMLVMLEGVLIMPEGVLVVLKGMLVVLEGVLIMPEGVLVVLEGMLVVLQKHLEDTVAELRSRVASLQQELDNSEAVQKDFVRLSQSLQVQLERIRDTDMEVRWQHDEDIDECQGCHTSFSVARRKQHCRHCGRIFCVSCLSHTVLSGPHQRPSRVCDVCHTLLVRDTAPYFSTEPPHTPD</sequence>
<dbReference type="PANTHER" id="PTHR31179:SF7">
    <property type="entry name" value="FYVE-TYPE DOMAIN-CONTAINING PROTEIN"/>
    <property type="match status" value="1"/>
</dbReference>
<evidence type="ECO:0000256" key="7">
    <source>
        <dbReference type="ARBA" id="ARBA00022583"/>
    </source>
</evidence>
<reference evidence="18" key="1">
    <citation type="submission" date="2020-11" db="EMBL/GenBank/DDBJ databases">
        <authorList>
            <person name="Tran Van P."/>
        </authorList>
    </citation>
    <scope>NUCLEOTIDE SEQUENCE</scope>
</reference>
<feature type="compositionally biased region" description="Polar residues" evidence="16">
    <location>
        <begin position="400"/>
        <end position="412"/>
    </location>
</feature>
<evidence type="ECO:0000256" key="14">
    <source>
        <dbReference type="PROSITE-ProRule" id="PRU00091"/>
    </source>
</evidence>
<feature type="domain" description="FYVE-type" evidence="17">
    <location>
        <begin position="824"/>
        <end position="882"/>
    </location>
</feature>
<feature type="coiled-coil region" evidence="15">
    <location>
        <begin position="621"/>
        <end position="701"/>
    </location>
</feature>
<dbReference type="SUPFAM" id="SSF57903">
    <property type="entry name" value="FYVE/PHD zinc finger"/>
    <property type="match status" value="1"/>
</dbReference>
<dbReference type="EMBL" id="OE841789">
    <property type="protein sequence ID" value="CAD7597102.1"/>
    <property type="molecule type" value="Genomic_DNA"/>
</dbReference>
<feature type="compositionally biased region" description="Basic and acidic residues" evidence="16">
    <location>
        <begin position="428"/>
        <end position="445"/>
    </location>
</feature>
<dbReference type="Pfam" id="PF01363">
    <property type="entry name" value="FYVE"/>
    <property type="match status" value="1"/>
</dbReference>
<dbReference type="GO" id="GO:0005769">
    <property type="term" value="C:early endosome"/>
    <property type="evidence" value="ECO:0007669"/>
    <property type="project" value="UniProtKB-SubCell"/>
</dbReference>
<evidence type="ECO:0000256" key="10">
    <source>
        <dbReference type="ARBA" id="ARBA00022771"/>
    </source>
</evidence>
<dbReference type="Pfam" id="PF03528">
    <property type="entry name" value="Rabaptin"/>
    <property type="match status" value="1"/>
</dbReference>
<dbReference type="Gene3D" id="3.30.40.10">
    <property type="entry name" value="Zinc/RING finger domain, C3HC4 (zinc finger)"/>
    <property type="match status" value="1"/>
</dbReference>
<dbReference type="GO" id="GO:0008270">
    <property type="term" value="F:zinc ion binding"/>
    <property type="evidence" value="ECO:0007669"/>
    <property type="project" value="UniProtKB-KW"/>
</dbReference>
<feature type="coiled-coil region" evidence="15">
    <location>
        <begin position="150"/>
        <end position="177"/>
    </location>
</feature>
<feature type="coiled-coil region" evidence="15">
    <location>
        <begin position="27"/>
        <end position="122"/>
    </location>
</feature>
<feature type="compositionally biased region" description="Polar residues" evidence="16">
    <location>
        <begin position="1"/>
        <end position="10"/>
    </location>
</feature>
<evidence type="ECO:0000256" key="6">
    <source>
        <dbReference type="ARBA" id="ARBA00022553"/>
    </source>
</evidence>
<keyword evidence="13 15" id="KW-0175">Coiled coil</keyword>
<dbReference type="PROSITE" id="PS50178">
    <property type="entry name" value="ZF_FYVE"/>
    <property type="match status" value="1"/>
</dbReference>
<comment type="similarity">
    <text evidence="3">Belongs to the rabaptin family.</text>
</comment>
<dbReference type="InterPro" id="IPR013083">
    <property type="entry name" value="Znf_RING/FYVE/PHD"/>
</dbReference>
<evidence type="ECO:0000256" key="3">
    <source>
        <dbReference type="ARBA" id="ARBA00006603"/>
    </source>
</evidence>
<evidence type="ECO:0000256" key="1">
    <source>
        <dbReference type="ARBA" id="ARBA00004412"/>
    </source>
</evidence>
<keyword evidence="5" id="KW-0963">Cytoplasm</keyword>
<feature type="region of interest" description="Disordered" evidence="16">
    <location>
        <begin position="381"/>
        <end position="446"/>
    </location>
</feature>